<feature type="transmembrane region" description="Helical" evidence="5">
    <location>
        <begin position="109"/>
        <end position="127"/>
    </location>
</feature>
<keyword evidence="4 5" id="KW-0472">Membrane</keyword>
<keyword evidence="7" id="KW-1185">Reference proteome</keyword>
<evidence type="ECO:0000256" key="3">
    <source>
        <dbReference type="ARBA" id="ARBA00022989"/>
    </source>
</evidence>
<dbReference type="EMBL" id="SNYN01000026">
    <property type="protein sequence ID" value="TDQ46145.1"/>
    <property type="molecule type" value="Genomic_DNA"/>
</dbReference>
<feature type="transmembrane region" description="Helical" evidence="5">
    <location>
        <begin position="12"/>
        <end position="31"/>
    </location>
</feature>
<dbReference type="Proteomes" id="UP000295281">
    <property type="component" value="Unassembled WGS sequence"/>
</dbReference>
<evidence type="ECO:0000313" key="7">
    <source>
        <dbReference type="Proteomes" id="UP000295281"/>
    </source>
</evidence>
<protein>
    <submittedName>
        <fullName evidence="6">DoxX-like protein</fullName>
    </submittedName>
</protein>
<organism evidence="6 7">
    <name type="scientific">Actinorugispora endophytica</name>
    <dbReference type="NCBI Taxonomy" id="1605990"/>
    <lineage>
        <taxon>Bacteria</taxon>
        <taxon>Bacillati</taxon>
        <taxon>Actinomycetota</taxon>
        <taxon>Actinomycetes</taxon>
        <taxon>Streptosporangiales</taxon>
        <taxon>Nocardiopsidaceae</taxon>
        <taxon>Actinorugispora</taxon>
    </lineage>
</organism>
<name>A0A4R6ULW5_9ACTN</name>
<dbReference type="InterPro" id="IPR032808">
    <property type="entry name" value="DoxX"/>
</dbReference>
<proteinExistence type="predicted"/>
<evidence type="ECO:0000256" key="5">
    <source>
        <dbReference type="SAM" id="Phobius"/>
    </source>
</evidence>
<evidence type="ECO:0000256" key="4">
    <source>
        <dbReference type="ARBA" id="ARBA00023136"/>
    </source>
</evidence>
<comment type="caution">
    <text evidence="6">The sequence shown here is derived from an EMBL/GenBank/DDBJ whole genome shotgun (WGS) entry which is preliminary data.</text>
</comment>
<keyword evidence="3 5" id="KW-1133">Transmembrane helix</keyword>
<accession>A0A4R6ULW5</accession>
<dbReference type="AlphaFoldDB" id="A0A4R6ULW5"/>
<keyword evidence="2 5" id="KW-0812">Transmembrane</keyword>
<gene>
    <name evidence="6" type="ORF">EV190_12652</name>
</gene>
<evidence type="ECO:0000256" key="1">
    <source>
        <dbReference type="ARBA" id="ARBA00004141"/>
    </source>
</evidence>
<reference evidence="6 7" key="1">
    <citation type="submission" date="2019-03" db="EMBL/GenBank/DDBJ databases">
        <title>Genomic Encyclopedia of Type Strains, Phase IV (KMG-IV): sequencing the most valuable type-strain genomes for metagenomic binning, comparative biology and taxonomic classification.</title>
        <authorList>
            <person name="Goeker M."/>
        </authorList>
    </citation>
    <scope>NUCLEOTIDE SEQUENCE [LARGE SCALE GENOMIC DNA]</scope>
    <source>
        <strain evidence="6 7">DSM 46770</strain>
    </source>
</reference>
<evidence type="ECO:0000256" key="2">
    <source>
        <dbReference type="ARBA" id="ARBA00022692"/>
    </source>
</evidence>
<comment type="subcellular location">
    <subcellularLocation>
        <location evidence="1">Membrane</location>
        <topology evidence="1">Multi-pass membrane protein</topology>
    </subcellularLocation>
</comment>
<evidence type="ECO:0000313" key="6">
    <source>
        <dbReference type="EMBL" id="TDQ46145.1"/>
    </source>
</evidence>
<dbReference type="GO" id="GO:0016020">
    <property type="term" value="C:membrane"/>
    <property type="evidence" value="ECO:0007669"/>
    <property type="project" value="UniProtKB-SubCell"/>
</dbReference>
<feature type="transmembrane region" description="Helical" evidence="5">
    <location>
        <begin position="76"/>
        <end position="97"/>
    </location>
</feature>
<sequence>MHGVGRVLGMTAVLFAATVLCVVANALIAVADYAKAGFVQRNSAEVRVPESALPYLATLKLAGAVGLVVGLSAWTWVGVAAGIGLVLFFVGAVVAHVRARVFHNIAFPGLYLLLSAAAVTHMTHLAAGS</sequence>
<dbReference type="Pfam" id="PF13564">
    <property type="entry name" value="DoxX_2"/>
    <property type="match status" value="1"/>
</dbReference>